<accession>A0A1R1B9E3</accession>
<dbReference type="AlphaFoldDB" id="A0A1R1B9E3"/>
<dbReference type="InterPro" id="IPR004358">
    <property type="entry name" value="Sig_transdc_His_kin-like_C"/>
</dbReference>
<dbReference type="Proteomes" id="UP000187074">
    <property type="component" value="Unassembled WGS sequence"/>
</dbReference>
<evidence type="ECO:0000259" key="15">
    <source>
        <dbReference type="PROSITE" id="PS50113"/>
    </source>
</evidence>
<dbReference type="SMART" id="SM00091">
    <property type="entry name" value="PAS"/>
    <property type="match status" value="6"/>
</dbReference>
<feature type="domain" description="PAS" evidence="14">
    <location>
        <begin position="276"/>
        <end position="323"/>
    </location>
</feature>
<dbReference type="SMART" id="SM00388">
    <property type="entry name" value="HisKA"/>
    <property type="match status" value="1"/>
</dbReference>
<dbReference type="Pfam" id="PF13426">
    <property type="entry name" value="PAS_9"/>
    <property type="match status" value="2"/>
</dbReference>
<dbReference type="GO" id="GO:0005524">
    <property type="term" value="F:ATP binding"/>
    <property type="evidence" value="ECO:0007669"/>
    <property type="project" value="UniProtKB-KW"/>
</dbReference>
<evidence type="ECO:0000259" key="14">
    <source>
        <dbReference type="PROSITE" id="PS50112"/>
    </source>
</evidence>
<dbReference type="Gene3D" id="3.30.565.10">
    <property type="entry name" value="Histidine kinase-like ATPase, C-terminal domain"/>
    <property type="match status" value="1"/>
</dbReference>
<dbReference type="CDD" id="cd00130">
    <property type="entry name" value="PAS"/>
    <property type="match status" value="5"/>
</dbReference>
<reference evidence="16 17" key="1">
    <citation type="submission" date="2016-11" db="EMBL/GenBank/DDBJ databases">
        <title>Paenibacillus species isolates.</title>
        <authorList>
            <person name="Beno S.M."/>
        </authorList>
    </citation>
    <scope>NUCLEOTIDE SEQUENCE [LARGE SCALE GENOMIC DNA]</scope>
    <source>
        <strain evidence="16 17">FSL F4-0100</strain>
    </source>
</reference>
<evidence type="ECO:0000256" key="5">
    <source>
        <dbReference type="ARBA" id="ARBA00022679"/>
    </source>
</evidence>
<keyword evidence="9" id="KW-0902">Two-component regulatory system</keyword>
<evidence type="ECO:0000256" key="7">
    <source>
        <dbReference type="ARBA" id="ARBA00022777"/>
    </source>
</evidence>
<dbReference type="InterPro" id="IPR003661">
    <property type="entry name" value="HisK_dim/P_dom"/>
</dbReference>
<dbReference type="GO" id="GO:0000155">
    <property type="term" value="F:phosphorelay sensor kinase activity"/>
    <property type="evidence" value="ECO:0007669"/>
    <property type="project" value="InterPro"/>
</dbReference>
<keyword evidence="4" id="KW-0597">Phosphoprotein</keyword>
<evidence type="ECO:0000256" key="11">
    <source>
        <dbReference type="ARBA" id="ARBA00068150"/>
    </source>
</evidence>
<dbReference type="InterPro" id="IPR052162">
    <property type="entry name" value="Sensor_kinase/Photoreceptor"/>
</dbReference>
<dbReference type="SMART" id="SM00387">
    <property type="entry name" value="HATPase_c"/>
    <property type="match status" value="1"/>
</dbReference>
<dbReference type="Gene3D" id="1.10.287.130">
    <property type="match status" value="1"/>
</dbReference>
<organism evidence="16 17">
    <name type="scientific">Paenibacillus lautus</name>
    <name type="common">Bacillus lautus</name>
    <dbReference type="NCBI Taxonomy" id="1401"/>
    <lineage>
        <taxon>Bacteria</taxon>
        <taxon>Bacillati</taxon>
        <taxon>Bacillota</taxon>
        <taxon>Bacilli</taxon>
        <taxon>Bacillales</taxon>
        <taxon>Paenibacillaceae</taxon>
        <taxon>Paenibacillus</taxon>
    </lineage>
</organism>
<comment type="subunit">
    <text evidence="10">At low DSF concentrations, interacts with RpfF.</text>
</comment>
<dbReference type="Pfam" id="PF02518">
    <property type="entry name" value="HATPase_c"/>
    <property type="match status" value="1"/>
</dbReference>
<dbReference type="SMART" id="SM00086">
    <property type="entry name" value="PAC"/>
    <property type="match status" value="5"/>
</dbReference>
<dbReference type="EMBL" id="MRTF01000001">
    <property type="protein sequence ID" value="OME96701.1"/>
    <property type="molecule type" value="Genomic_DNA"/>
</dbReference>
<feature type="domain" description="PAC" evidence="15">
    <location>
        <begin position="708"/>
        <end position="759"/>
    </location>
</feature>
<proteinExistence type="inferred from homology"/>
<keyword evidence="6" id="KW-0547">Nucleotide-binding</keyword>
<keyword evidence="7 16" id="KW-0418">Kinase</keyword>
<dbReference type="PANTHER" id="PTHR43304:SF1">
    <property type="entry name" value="PAC DOMAIN-CONTAINING PROTEIN"/>
    <property type="match status" value="1"/>
</dbReference>
<dbReference type="InterPro" id="IPR000700">
    <property type="entry name" value="PAS-assoc_C"/>
</dbReference>
<dbReference type="InterPro" id="IPR036890">
    <property type="entry name" value="HATPase_C_sf"/>
</dbReference>
<feature type="domain" description="PAC" evidence="15">
    <location>
        <begin position="201"/>
        <end position="257"/>
    </location>
</feature>
<dbReference type="Pfam" id="PF00512">
    <property type="entry name" value="HisKA"/>
    <property type="match status" value="1"/>
</dbReference>
<dbReference type="NCBIfam" id="TIGR00229">
    <property type="entry name" value="sensory_box"/>
    <property type="match status" value="5"/>
</dbReference>
<dbReference type="FunFam" id="3.30.565.10:FF:000010">
    <property type="entry name" value="Sensor histidine kinase RcsC"/>
    <property type="match status" value="1"/>
</dbReference>
<evidence type="ECO:0000259" key="13">
    <source>
        <dbReference type="PROSITE" id="PS50109"/>
    </source>
</evidence>
<dbReference type="OrthoDB" id="9815750at2"/>
<dbReference type="Pfam" id="PF08447">
    <property type="entry name" value="PAS_3"/>
    <property type="match status" value="3"/>
</dbReference>
<dbReference type="SUPFAM" id="SSF55785">
    <property type="entry name" value="PYP-like sensor domain (PAS domain)"/>
    <property type="match status" value="6"/>
</dbReference>
<dbReference type="PANTHER" id="PTHR43304">
    <property type="entry name" value="PHYTOCHROME-LIKE PROTEIN CPH1"/>
    <property type="match status" value="1"/>
</dbReference>
<evidence type="ECO:0000256" key="4">
    <source>
        <dbReference type="ARBA" id="ARBA00022553"/>
    </source>
</evidence>
<keyword evidence="5" id="KW-0808">Transferase</keyword>
<feature type="domain" description="PAS" evidence="14">
    <location>
        <begin position="505"/>
        <end position="549"/>
    </location>
</feature>
<evidence type="ECO:0000256" key="12">
    <source>
        <dbReference type="ARBA" id="ARBA00074306"/>
    </source>
</evidence>
<dbReference type="Gene3D" id="3.30.450.20">
    <property type="entry name" value="PAS domain"/>
    <property type="match status" value="6"/>
</dbReference>
<dbReference type="InterPro" id="IPR013656">
    <property type="entry name" value="PAS_4"/>
</dbReference>
<dbReference type="CDD" id="cd16922">
    <property type="entry name" value="HATPase_EvgS-ArcB-TorS-like"/>
    <property type="match status" value="1"/>
</dbReference>
<sequence length="1004" mass="114177">MRQTAEHWVWEQMFDTLPIGAILISAVDEPVAMVNDRFCELSETKRSDLLQLKPSEIQILSNLPIQQTLQSFTYNQTTTLKSNSYFIRRDGNQVHVSVTISLLKHPAPGETPWILCCIEPRTIQEELSLPRTIKNDELLALISKSGQDLISISNADGIIEYISPSVTEILGYTQEEVTGQCRIDYYHQVDSEQIKEPGKLFSEENSFVRRIRHKDGHYLWFETYFQLIRGAQGEINKVLAIGRNITKRKTDEDTLAHAQRIAKIGSWRWDLITHTVTYSDEMRRIYGYQISATEPNHNTLLSLVVPEDRERLEAAVSRAIQGKANEIIYRIQLQDKQIRTIRAQWEVSVTNEGRPMEMVGMAQDITEQVLIEQQSLENENKYKLITENSLDFISSSTIGCSTFLYCSPSCYSLLGYRPDEMVGTSIFDYVYAEDIIPLQDYFKNCLDCKLLTPITFRYIHKDGRHIWFEVNCRYISTQDGQKNEIISIARDISERKLMEFKLKESEQRYRSLFEYNPSAVYSMNLDGDYLTANQNLQDLTGYSLDELIGMYFGPIVAENDMARTLYHFNQATEGIPQSYDLTIIHKDGHPIDINTINIPIFVDDEVVGVYGITRDITERMRTMEEIKKLSRELTLLLNTVSEGIIGLDIHGEVAFINPAGAAMLDYEPATTIGRPCDQIIKEIRHDGTFYRGDDSPLVRAVKQGVPLSRAEIVLWRGDGTSFLANYQVNPIWDQGERKGAVMVFRDITDEKEIIRAKENAERADQAKTEFLTMMSHELRTPMNGIMGMIELLRTTELDEDQQNYTNILMESSSSLLHILNEILDFSKIETGNMTLIHEPIDLRSLLEVVVDLFSAKAKEKGLSLSCSINSSTVPDVIIGDALRLRQVLVNLISNAIKFTHEGSIMMSVEGLPRTGTQEFTLAFQVRDTGIGIPTEQQHQLFTSFSQLHPSLNRKYGGTGLGLAISKKLVELMGGVIGVESREHVGSSFYFTIPTHTLNDDNTDK</sequence>
<dbReference type="SUPFAM" id="SSF47384">
    <property type="entry name" value="Homodimeric domain of signal transducing histidine kinase"/>
    <property type="match status" value="1"/>
</dbReference>
<comment type="catalytic activity">
    <reaction evidence="1">
        <text>ATP + protein L-histidine = ADP + protein N-phospho-L-histidine.</text>
        <dbReference type="EC" id="2.7.13.3"/>
    </reaction>
</comment>
<evidence type="ECO:0000256" key="3">
    <source>
        <dbReference type="ARBA" id="ARBA00012438"/>
    </source>
</evidence>
<dbReference type="STRING" id="1401.BK123_03705"/>
<evidence type="ECO:0000256" key="9">
    <source>
        <dbReference type="ARBA" id="ARBA00023012"/>
    </source>
</evidence>
<evidence type="ECO:0000313" key="17">
    <source>
        <dbReference type="Proteomes" id="UP000187074"/>
    </source>
</evidence>
<dbReference type="Gene3D" id="2.10.70.100">
    <property type="match status" value="1"/>
</dbReference>
<dbReference type="InterPro" id="IPR013655">
    <property type="entry name" value="PAS_fold_3"/>
</dbReference>
<dbReference type="FunFam" id="1.10.287.130:FF:000002">
    <property type="entry name" value="Two-component osmosensing histidine kinase"/>
    <property type="match status" value="1"/>
</dbReference>
<dbReference type="InterPro" id="IPR036097">
    <property type="entry name" value="HisK_dim/P_sf"/>
</dbReference>
<name>A0A1R1B9E3_PAELA</name>
<comment type="similarity">
    <text evidence="2">In the N-terminal section; belongs to the phytochrome family.</text>
</comment>
<feature type="domain" description="PAS" evidence="14">
    <location>
        <begin position="629"/>
        <end position="685"/>
    </location>
</feature>
<dbReference type="PROSITE" id="PS50112">
    <property type="entry name" value="PAS"/>
    <property type="match status" value="5"/>
</dbReference>
<evidence type="ECO:0000256" key="10">
    <source>
        <dbReference type="ARBA" id="ARBA00064003"/>
    </source>
</evidence>
<feature type="domain" description="Histidine kinase" evidence="13">
    <location>
        <begin position="773"/>
        <end position="996"/>
    </location>
</feature>
<dbReference type="PRINTS" id="PR00344">
    <property type="entry name" value="BCTRLSENSOR"/>
</dbReference>
<comment type="caution">
    <text evidence="16">The sequence shown here is derived from an EMBL/GenBank/DDBJ whole genome shotgun (WGS) entry which is preliminary data.</text>
</comment>
<evidence type="ECO:0000256" key="2">
    <source>
        <dbReference type="ARBA" id="ARBA00006402"/>
    </source>
</evidence>
<feature type="domain" description="PAS" evidence="14">
    <location>
        <begin position="135"/>
        <end position="196"/>
    </location>
</feature>
<gene>
    <name evidence="16" type="ORF">BK123_03705</name>
</gene>
<evidence type="ECO:0000313" key="16">
    <source>
        <dbReference type="EMBL" id="OME96701.1"/>
    </source>
</evidence>
<feature type="domain" description="PAC" evidence="15">
    <location>
        <begin position="577"/>
        <end position="628"/>
    </location>
</feature>
<dbReference type="InterPro" id="IPR035965">
    <property type="entry name" value="PAS-like_dom_sf"/>
</dbReference>
<dbReference type="EC" id="2.7.13.3" evidence="3"/>
<dbReference type="PROSITE" id="PS50109">
    <property type="entry name" value="HIS_KIN"/>
    <property type="match status" value="1"/>
</dbReference>
<dbReference type="CDD" id="cd00082">
    <property type="entry name" value="HisKA"/>
    <property type="match status" value="1"/>
</dbReference>
<evidence type="ECO:0000256" key="6">
    <source>
        <dbReference type="ARBA" id="ARBA00022741"/>
    </source>
</evidence>
<dbReference type="Pfam" id="PF08448">
    <property type="entry name" value="PAS_4"/>
    <property type="match status" value="1"/>
</dbReference>
<dbReference type="PROSITE" id="PS50113">
    <property type="entry name" value="PAC"/>
    <property type="match status" value="4"/>
</dbReference>
<dbReference type="InterPro" id="IPR003594">
    <property type="entry name" value="HATPase_dom"/>
</dbReference>
<keyword evidence="8" id="KW-0067">ATP-binding</keyword>
<dbReference type="RefSeq" id="WP_076321044.1">
    <property type="nucleotide sequence ID" value="NZ_MRTF01000001.1"/>
</dbReference>
<dbReference type="InterPro" id="IPR000014">
    <property type="entry name" value="PAS"/>
</dbReference>
<dbReference type="InterPro" id="IPR005467">
    <property type="entry name" value="His_kinase_dom"/>
</dbReference>
<dbReference type="InterPro" id="IPR001610">
    <property type="entry name" value="PAC"/>
</dbReference>
<feature type="domain" description="PAC" evidence="15">
    <location>
        <begin position="452"/>
        <end position="504"/>
    </location>
</feature>
<dbReference type="SUPFAM" id="SSF55874">
    <property type="entry name" value="ATPase domain of HSP90 chaperone/DNA topoisomerase II/histidine kinase"/>
    <property type="match status" value="1"/>
</dbReference>
<protein>
    <recommendedName>
        <fullName evidence="12">Circadian input-output histidine kinase CikA</fullName>
        <ecNumber evidence="3">2.7.13.3</ecNumber>
    </recommendedName>
    <alternativeName>
        <fullName evidence="11">Sensory/regulatory protein RpfC</fullName>
    </alternativeName>
</protein>
<feature type="domain" description="PAS" evidence="14">
    <location>
        <begin position="378"/>
        <end position="449"/>
    </location>
</feature>
<evidence type="ECO:0000256" key="1">
    <source>
        <dbReference type="ARBA" id="ARBA00000085"/>
    </source>
</evidence>
<evidence type="ECO:0000256" key="8">
    <source>
        <dbReference type="ARBA" id="ARBA00022840"/>
    </source>
</evidence>